<dbReference type="EMBL" id="JAABNT010000007">
    <property type="protein sequence ID" value="NEK23271.1"/>
    <property type="molecule type" value="Genomic_DNA"/>
</dbReference>
<accession>A0A6P0CAL2</accession>
<keyword evidence="3" id="KW-1185">Reference proteome</keyword>
<evidence type="ECO:0000256" key="1">
    <source>
        <dbReference type="SAM" id="SignalP"/>
    </source>
</evidence>
<name>A0A6P0CAL2_9RHOB</name>
<dbReference type="RefSeq" id="WP_164354191.1">
    <property type="nucleotide sequence ID" value="NZ_JAABNT010000007.1"/>
</dbReference>
<sequence>MTRFICFLFALVLAGAAAAGDRYVGYYYPEVSSEETFERVIRSSPDTGRPLRVDFVNVLTQSQLQAPESPRFVFFSKGDDADTLILVALDDEIFATIYRARAILAQLTVSVRTGGFFQREDLQYVATFFDLLQMMEFDELLITDGKTWTHRVDFIK</sequence>
<proteinExistence type="predicted"/>
<evidence type="ECO:0000313" key="3">
    <source>
        <dbReference type="Proteomes" id="UP000468591"/>
    </source>
</evidence>
<gene>
    <name evidence="2" type="ORF">GV827_12755</name>
</gene>
<keyword evidence="1" id="KW-0732">Signal</keyword>
<organism evidence="2 3">
    <name type="scientific">Sulfitobacter sediminilitoris</name>
    <dbReference type="NCBI Taxonomy" id="2698830"/>
    <lineage>
        <taxon>Bacteria</taxon>
        <taxon>Pseudomonadati</taxon>
        <taxon>Pseudomonadota</taxon>
        <taxon>Alphaproteobacteria</taxon>
        <taxon>Rhodobacterales</taxon>
        <taxon>Roseobacteraceae</taxon>
        <taxon>Sulfitobacter</taxon>
    </lineage>
</organism>
<dbReference type="AlphaFoldDB" id="A0A6P0CAL2"/>
<comment type="caution">
    <text evidence="2">The sequence shown here is derived from an EMBL/GenBank/DDBJ whole genome shotgun (WGS) entry which is preliminary data.</text>
</comment>
<evidence type="ECO:0008006" key="4">
    <source>
        <dbReference type="Google" id="ProtNLM"/>
    </source>
</evidence>
<feature type="signal peptide" evidence="1">
    <location>
        <begin position="1"/>
        <end position="19"/>
    </location>
</feature>
<reference evidence="2 3" key="1">
    <citation type="submission" date="2020-01" db="EMBL/GenBank/DDBJ databases">
        <title>Sulfitobacter sediminilitoris sp. nov., isolated from a tidal flat.</title>
        <authorList>
            <person name="Park S."/>
            <person name="Yoon J.-H."/>
        </authorList>
    </citation>
    <scope>NUCLEOTIDE SEQUENCE [LARGE SCALE GENOMIC DNA]</scope>
    <source>
        <strain evidence="2 3">JBTF-M27</strain>
    </source>
</reference>
<dbReference type="Proteomes" id="UP000468591">
    <property type="component" value="Unassembled WGS sequence"/>
</dbReference>
<evidence type="ECO:0000313" key="2">
    <source>
        <dbReference type="EMBL" id="NEK23271.1"/>
    </source>
</evidence>
<feature type="chain" id="PRO_5026951267" description="Molybdopterin-guanine dinucleotide biosynthesis protein A" evidence="1">
    <location>
        <begin position="20"/>
        <end position="156"/>
    </location>
</feature>
<protein>
    <recommendedName>
        <fullName evidence="4">Molybdopterin-guanine dinucleotide biosynthesis protein A</fullName>
    </recommendedName>
</protein>